<dbReference type="Proteomes" id="UP000003598">
    <property type="component" value="Unassembled WGS sequence"/>
</dbReference>
<sequence>MRLGIAKPENFVFICLCARLSLSLWGKDNIKVSIKAKKTVIYQKNTERLARERNLH</sequence>
<accession>G5SWD3</accession>
<comment type="caution">
    <text evidence="1">The sequence shown here is derived from an EMBL/GenBank/DDBJ whole genome shotgun (WGS) entry which is preliminary data.</text>
</comment>
<evidence type="ECO:0000313" key="2">
    <source>
        <dbReference type="Proteomes" id="UP000003598"/>
    </source>
</evidence>
<proteinExistence type="predicted"/>
<gene>
    <name evidence="1" type="ORF">HMPREF9441_03706</name>
</gene>
<evidence type="ECO:0000313" key="1">
    <source>
        <dbReference type="EMBL" id="EHG98598.1"/>
    </source>
</evidence>
<dbReference type="AlphaFoldDB" id="G5SWD3"/>
<name>G5SWD3_9BACT</name>
<keyword evidence="2" id="KW-1185">Reference proteome</keyword>
<dbReference type="STRING" id="762968.HMPREF9441_03706"/>
<reference evidence="1 2" key="1">
    <citation type="submission" date="2011-03" db="EMBL/GenBank/DDBJ databases">
        <authorList>
            <person name="Weinstock G."/>
            <person name="Sodergren E."/>
            <person name="Clifton S."/>
            <person name="Fulton L."/>
            <person name="Fulton B."/>
            <person name="Courtney L."/>
            <person name="Fronick C."/>
            <person name="Harrison M."/>
            <person name="Strong C."/>
            <person name="Farmer C."/>
            <person name="Delahaunty K."/>
            <person name="Markovic C."/>
            <person name="Hall O."/>
            <person name="Minx P."/>
            <person name="Tomlinson C."/>
            <person name="Mitreva M."/>
            <person name="Hou S."/>
            <person name="Chen J."/>
            <person name="Wollam A."/>
            <person name="Pepin K.H."/>
            <person name="Johnson M."/>
            <person name="Bhonagiri V."/>
            <person name="Zhang X."/>
            <person name="Suruliraj S."/>
            <person name="Warren W."/>
            <person name="Chinwalla A."/>
            <person name="Mardis E.R."/>
            <person name="Wilson R.K."/>
        </authorList>
    </citation>
    <scope>NUCLEOTIDE SEQUENCE [LARGE SCALE GENOMIC DNA]</scope>
    <source>
        <strain evidence="1 2">YIT 11840</strain>
    </source>
</reference>
<organism evidence="1 2">
    <name type="scientific">Paraprevotella clara YIT 11840</name>
    <dbReference type="NCBI Taxonomy" id="762968"/>
    <lineage>
        <taxon>Bacteria</taxon>
        <taxon>Pseudomonadati</taxon>
        <taxon>Bacteroidota</taxon>
        <taxon>Bacteroidia</taxon>
        <taxon>Bacteroidales</taxon>
        <taxon>Prevotellaceae</taxon>
        <taxon>Paraprevotella</taxon>
    </lineage>
</organism>
<protein>
    <submittedName>
        <fullName evidence="1">Uncharacterized protein</fullName>
    </submittedName>
</protein>
<dbReference type="EMBL" id="AFFY01000074">
    <property type="protein sequence ID" value="EHG98598.1"/>
    <property type="molecule type" value="Genomic_DNA"/>
</dbReference>
<dbReference type="HOGENOM" id="CLU_3010105_0_0_10"/>